<accession>A0ACB0DQS6</accession>
<sequence length="353" mass="39386">MCNADSDWESAIQWRELSLCQTMWKEKKGTEEKGAGSGGELPQPQDRAVGFAERILQLEQPRLQLHVTAGASDARLAKAHSPASSPLGSCGHKTKVKSEYENVHESTVSGAEEQGVTGQQQYYTSYTENEVLEVMRHMAKNAMRINENITKFTAIRNKFILLCTPKALTPHLCVGAYVCCREGEIAARKLAWPRGGHQAQTPAAWRKAKARTTSVFRSESVWSEKTAPQTPRTQSRELCAGRKQPRGCFRALSSPGAQVPEENAFLQQQSEASAAPKRPQPRAAQLLRYERRRCPLRPAPRPPARGKIRFLNQSWESLFFLQLSVLNASRKVKCELGLRVRVGPLGYLARPQP</sequence>
<protein>
    <submittedName>
        <fullName evidence="1">Uncharacterized protein</fullName>
    </submittedName>
</protein>
<proteinExistence type="predicted"/>
<name>A0ACB0DQS6_RANTA</name>
<evidence type="ECO:0000313" key="2">
    <source>
        <dbReference type="Proteomes" id="UP001162501"/>
    </source>
</evidence>
<organism evidence="1 2">
    <name type="scientific">Rangifer tarandus platyrhynchus</name>
    <name type="common">Svalbard reindeer</name>
    <dbReference type="NCBI Taxonomy" id="3082113"/>
    <lineage>
        <taxon>Eukaryota</taxon>
        <taxon>Metazoa</taxon>
        <taxon>Chordata</taxon>
        <taxon>Craniata</taxon>
        <taxon>Vertebrata</taxon>
        <taxon>Euteleostomi</taxon>
        <taxon>Mammalia</taxon>
        <taxon>Eutheria</taxon>
        <taxon>Laurasiatheria</taxon>
        <taxon>Artiodactyla</taxon>
        <taxon>Ruminantia</taxon>
        <taxon>Pecora</taxon>
        <taxon>Cervidae</taxon>
        <taxon>Odocoileinae</taxon>
        <taxon>Rangifer</taxon>
    </lineage>
</organism>
<reference evidence="1" key="1">
    <citation type="submission" date="2023-05" db="EMBL/GenBank/DDBJ databases">
        <authorList>
            <consortium name="ELIXIR-Norway"/>
        </authorList>
    </citation>
    <scope>NUCLEOTIDE SEQUENCE</scope>
</reference>
<evidence type="ECO:0000313" key="1">
    <source>
        <dbReference type="EMBL" id="CAI9690601.1"/>
    </source>
</evidence>
<dbReference type="Proteomes" id="UP001162501">
    <property type="component" value="Chromosome 1"/>
</dbReference>
<gene>
    <name evidence="1" type="ORF">MRATA1EN3_LOCUS1814</name>
</gene>
<dbReference type="EMBL" id="OX596085">
    <property type="protein sequence ID" value="CAI9690601.1"/>
    <property type="molecule type" value="Genomic_DNA"/>
</dbReference>